<feature type="domain" description="NACHT" evidence="4">
    <location>
        <begin position="201"/>
        <end position="351"/>
    </location>
</feature>
<accession>A0A8H5RPV2</accession>
<dbReference type="Gene3D" id="2.130.10.10">
    <property type="entry name" value="YVTN repeat-like/Quinoprotein amine dehydrogenase"/>
    <property type="match status" value="3"/>
</dbReference>
<dbReference type="Pfam" id="PF00400">
    <property type="entry name" value="WD40"/>
    <property type="match status" value="1"/>
</dbReference>
<dbReference type="Pfam" id="PF12894">
    <property type="entry name" value="ANAPC4_WD40"/>
    <property type="match status" value="1"/>
</dbReference>
<keyword evidence="6" id="KW-1185">Reference proteome</keyword>
<dbReference type="Proteomes" id="UP000530670">
    <property type="component" value="Unassembled WGS sequence"/>
</dbReference>
<proteinExistence type="predicted"/>
<dbReference type="Pfam" id="PF24883">
    <property type="entry name" value="NPHP3_N"/>
    <property type="match status" value="1"/>
</dbReference>
<dbReference type="InterPro" id="IPR019775">
    <property type="entry name" value="WD40_repeat_CS"/>
</dbReference>
<gene>
    <name evidence="5" type="ORF">FTJAE_5762</name>
</gene>
<keyword evidence="1 3" id="KW-0853">WD repeat</keyword>
<comment type="caution">
    <text evidence="5">The sequence shown here is derived from an EMBL/GenBank/DDBJ whole genome shotgun (WGS) entry which is preliminary data.</text>
</comment>
<dbReference type="InterPro" id="IPR056884">
    <property type="entry name" value="NPHP3-like_N"/>
</dbReference>
<sequence length="1486" mass="167410">MSGLEGLGIVANVIAVVDLSLKVISWCSKYAQDVKNSSDGRARLLQATITLHYESEKIRDLLNGKNGSKLKGSQKLAHAMGSSEVQLRELEGLLSDKTNCSGLIWPLRKEKVESAIRNIENATKTLLEVLQIDTAGIILDIDDRTEAGQRRAVIDQLPYVGDAVWDSHAEEHNATCLENTRKDILREIKEWAEDKTDQSKTVFWLNGMAGTGKSTISRTIARSLSETGRLGASFFFKRGELNREKISQFVPTIARQLATNRPALEPYIYNAVLHDPTIASKAVRVQFERLILEPLSQSSTETQDTKPITIVVDALDECESDDDIHLIINLVSRTRDIKQPRTRIFVTSRPDLPVRLGFNDVQGTYQDLVLHEIPAQVIEHDISTFLAHETNLIKRRWDSSIAEGRRLPDDWPGNATIQLLAKRAAPLFIFAATVCRFITDRRHGSPDEQLQRFLESSTEDTSSRMELTYGPVLGQLFGSRCSKHKKETIIHEVKRIVGTIINLAIPLSSSALSRLIRIEQNTIDVRLDFLHSVLSIPSSSYEPIRVFHSSFRDYLMDPDIDGNPFQIDKRNLSRDLVGDCFQAMESLKTDVCHLGVPAMLRSTLRPEVINQCLPSEVQYACVYWIDHQKVAGIAPGDAAAILSFLEKHLLHWFEAMILLGKVYLITGLIRSLKSVLERKSAVDVKLIDFLDDAIRIVDKDTEMINIAPLQIYHSALVFAPTNSIVRKTFVAEIPAYLRGVAGRRADWDPRLRSFQNSKPRKWHYGDRRSTVFSPDSEVLYSVSSGKYVRAWRCETGECIEELEIGNSSLMALSPDGKYLAVTTPEHKISLSSDTTAHFLEPTLDTALGDLAFSRDSTLLWACSIKGQVKAWDVATGDCVRDLKCPWVMEDDPESHKDYECQFNFSLDHFASLLVSGYFYAHVWFLERGKEEKSFNIAPSSNDWHMPSGFSPDGKVLAVPSERGAVMKIWDLQTSQCVWELKLEEKNGCQIMDFVFSPDSRLLAIAHGNNSILVWDIQSGKSSARLNIGRHLSLPSISFSPDMNFLLLRSKGEGWLRSNIEVWDLIAEACVTMMQCHEDDDIDHILFSPDGQTFASVRKGGGKIQLWDWPGLLKEPPEDSKETTSLILSHDASTVVASYEKNELRAWDAATDEMLYEIPTKRKGSEIRSYRFSPDSAFIVTDRWDEVAIWDARDGHCVWQFSQHYERTIANFSPDSRRIAVCINFYLGRGGPCIEVWKRNNGTFDLEHTWMGLRAFDFLFSPNGSLLFTKYGKGIRILNCDTGEVLQEIPFNEQEITALSMAIAEDSSTLALGLPSEIQIWNLESMVCTKQWQAEPDSNLILSSTGAFLAGQSNKNVRIWNWTTGEMLADIKLSENDWKIDAFLPDNSGIHTNYGVIPMNLGTLSCQHLTPTFRLRNHCIQWKGNDLIQLPRDLRGIPTAISATNSDLTVAFGCTSQRVTILKISEDEELRRLLPLIEDMILNDEKT</sequence>
<dbReference type="GeneID" id="59304574"/>
<dbReference type="InterPro" id="IPR015943">
    <property type="entry name" value="WD40/YVTN_repeat-like_dom_sf"/>
</dbReference>
<dbReference type="PROSITE" id="PS50082">
    <property type="entry name" value="WD_REPEATS_2"/>
    <property type="match status" value="1"/>
</dbReference>
<dbReference type="PROSITE" id="PS50837">
    <property type="entry name" value="NACHT"/>
    <property type="match status" value="1"/>
</dbReference>
<reference evidence="5 6" key="1">
    <citation type="submission" date="2020-05" db="EMBL/GenBank/DDBJ databases">
        <title>Identification and distribution of gene clusters putatively required for synthesis of sphingolipid metabolism inhibitors in phylogenetically diverse species of the filamentous fungus Fusarium.</title>
        <authorList>
            <person name="Kim H.-S."/>
            <person name="Busman M."/>
            <person name="Brown D.W."/>
            <person name="Divon H."/>
            <person name="Uhlig S."/>
            <person name="Proctor R.H."/>
        </authorList>
    </citation>
    <scope>NUCLEOTIDE SEQUENCE [LARGE SCALE GENOMIC DNA]</scope>
    <source>
        <strain evidence="5 6">NRRL 66243</strain>
    </source>
</reference>
<dbReference type="PANTHER" id="PTHR19879">
    <property type="entry name" value="TRANSCRIPTION INITIATION FACTOR TFIID"/>
    <property type="match status" value="1"/>
</dbReference>
<evidence type="ECO:0000256" key="1">
    <source>
        <dbReference type="ARBA" id="ARBA00022574"/>
    </source>
</evidence>
<feature type="repeat" description="WD" evidence="3">
    <location>
        <begin position="990"/>
        <end position="1024"/>
    </location>
</feature>
<protein>
    <submittedName>
        <fullName evidence="5">Heterokaryon incompatibility protein het-E-1</fullName>
    </submittedName>
</protein>
<evidence type="ECO:0000256" key="2">
    <source>
        <dbReference type="ARBA" id="ARBA00022737"/>
    </source>
</evidence>
<dbReference type="Gene3D" id="3.40.50.300">
    <property type="entry name" value="P-loop containing nucleotide triphosphate hydrolases"/>
    <property type="match status" value="1"/>
</dbReference>
<dbReference type="SUPFAM" id="SSF82171">
    <property type="entry name" value="DPP6 N-terminal domain-like"/>
    <property type="match status" value="1"/>
</dbReference>
<evidence type="ECO:0000259" key="4">
    <source>
        <dbReference type="PROSITE" id="PS50837"/>
    </source>
</evidence>
<organism evidence="5 6">
    <name type="scientific">Fusarium tjaetaba</name>
    <dbReference type="NCBI Taxonomy" id="1567544"/>
    <lineage>
        <taxon>Eukaryota</taxon>
        <taxon>Fungi</taxon>
        <taxon>Dikarya</taxon>
        <taxon>Ascomycota</taxon>
        <taxon>Pezizomycotina</taxon>
        <taxon>Sordariomycetes</taxon>
        <taxon>Hypocreomycetidae</taxon>
        <taxon>Hypocreales</taxon>
        <taxon>Nectriaceae</taxon>
        <taxon>Fusarium</taxon>
        <taxon>Fusarium fujikuroi species complex</taxon>
    </lineage>
</organism>
<evidence type="ECO:0000313" key="5">
    <source>
        <dbReference type="EMBL" id="KAF5637347.1"/>
    </source>
</evidence>
<dbReference type="OrthoDB" id="538223at2759"/>
<dbReference type="InterPro" id="IPR001680">
    <property type="entry name" value="WD40_rpt"/>
</dbReference>
<dbReference type="PROSITE" id="PS00678">
    <property type="entry name" value="WD_REPEATS_1"/>
    <property type="match status" value="1"/>
</dbReference>
<dbReference type="EMBL" id="JAAQRI010000109">
    <property type="protein sequence ID" value="KAF5637347.1"/>
    <property type="molecule type" value="Genomic_DNA"/>
</dbReference>
<dbReference type="InterPro" id="IPR024977">
    <property type="entry name" value="Apc4-like_WD40_dom"/>
</dbReference>
<dbReference type="PANTHER" id="PTHR19879:SF9">
    <property type="entry name" value="TRANSCRIPTION INITIATION FACTOR TFIID SUBUNIT 5"/>
    <property type="match status" value="1"/>
</dbReference>
<dbReference type="SUPFAM" id="SSF50978">
    <property type="entry name" value="WD40 repeat-like"/>
    <property type="match status" value="2"/>
</dbReference>
<dbReference type="InterPro" id="IPR036322">
    <property type="entry name" value="WD40_repeat_dom_sf"/>
</dbReference>
<keyword evidence="2" id="KW-0677">Repeat</keyword>
<dbReference type="RefSeq" id="XP_037207255.1">
    <property type="nucleotide sequence ID" value="XM_037352304.1"/>
</dbReference>
<evidence type="ECO:0000256" key="3">
    <source>
        <dbReference type="PROSITE-ProRule" id="PRU00221"/>
    </source>
</evidence>
<dbReference type="InterPro" id="IPR027417">
    <property type="entry name" value="P-loop_NTPase"/>
</dbReference>
<evidence type="ECO:0000313" key="6">
    <source>
        <dbReference type="Proteomes" id="UP000530670"/>
    </source>
</evidence>
<name>A0A8H5RPV2_9HYPO</name>
<dbReference type="InterPro" id="IPR007111">
    <property type="entry name" value="NACHT_NTPase"/>
</dbReference>
<dbReference type="SUPFAM" id="SSF52540">
    <property type="entry name" value="P-loop containing nucleoside triphosphate hydrolases"/>
    <property type="match status" value="1"/>
</dbReference>
<dbReference type="SMART" id="SM00320">
    <property type="entry name" value="WD40"/>
    <property type="match status" value="8"/>
</dbReference>